<evidence type="ECO:0000256" key="4">
    <source>
        <dbReference type="PROSITE-ProRule" id="PRU00339"/>
    </source>
</evidence>
<evidence type="ECO:0000313" key="5">
    <source>
        <dbReference type="EMBL" id="KAL0487659.1"/>
    </source>
</evidence>
<evidence type="ECO:0000256" key="3">
    <source>
        <dbReference type="ARBA" id="ARBA00023778"/>
    </source>
</evidence>
<protein>
    <submittedName>
        <fullName evidence="5">TPR repeat-containing protein</fullName>
    </submittedName>
</protein>
<comment type="caution">
    <text evidence="5">The sequence shown here is derived from an EMBL/GenBank/DDBJ whole genome shotgun (WGS) entry which is preliminary data.</text>
</comment>
<dbReference type="InterPro" id="IPR019734">
    <property type="entry name" value="TPR_rpt"/>
</dbReference>
<dbReference type="AlphaFoldDB" id="A0AAW2ZE80"/>
<keyword evidence="6" id="KW-1185">Reference proteome</keyword>
<dbReference type="SMART" id="SM00028">
    <property type="entry name" value="TPR"/>
    <property type="match status" value="3"/>
</dbReference>
<evidence type="ECO:0000313" key="6">
    <source>
        <dbReference type="Proteomes" id="UP001431209"/>
    </source>
</evidence>
<dbReference type="GO" id="GO:0036064">
    <property type="term" value="C:ciliary basal body"/>
    <property type="evidence" value="ECO:0007669"/>
    <property type="project" value="TreeGrafter"/>
</dbReference>
<evidence type="ECO:0000256" key="2">
    <source>
        <dbReference type="ARBA" id="ARBA00022803"/>
    </source>
</evidence>
<proteinExistence type="inferred from homology"/>
<keyword evidence="1" id="KW-0677">Repeat</keyword>
<name>A0AAW2ZE80_9EUKA</name>
<evidence type="ECO:0000256" key="1">
    <source>
        <dbReference type="ARBA" id="ARBA00022737"/>
    </source>
</evidence>
<dbReference type="Pfam" id="PF13181">
    <property type="entry name" value="TPR_8"/>
    <property type="match status" value="1"/>
</dbReference>
<sequence>MLRAFTRSRLTSINFNKHIALAQCVRKIQQRKTGYVPVEEEKLGMPERMEDEPESFLEGKSVIKKNVDRFLSTHNSNGAYVDLSRWYQIIYLNQPELLEMEEEPTIEEQFIDVYLLSHYAIQRSLRDKSVDTIEILETAIIQQEKFIESQETTPEHTAIIIKLSFQATVCLGRIQESQKDYLGADLQYERAMKLEPENKRLMYDAFSLALNKLKDHDRAAEIMEQLVETFKWDAEVHVDAAKFYVYTKLYKEAADMVQKARDLRGPPVEVNMVEAEILYKLGNASKAIELLEESVEEDPQDERPQKTLGVIATRSGQFEKGFNTLRGVIKANKDQPCYVYSACAVSQHLSGQPINEITKTEIQKNFDVSVALLQTDTTSDNVSTSLPILADYAHYLLDVNKNLSNASELLHRCYKIDSKDPWTLYGFARMNALDQNVPFQDVKKSFKEAIKNVSKRIENDDVQEHSDVSLRYSDRLIRNSFSDYANFIIQNNAQEEVPTEKIYDVMNKLLEHNLKQNESNQ</sequence>
<dbReference type="EMBL" id="JAOPGA020001361">
    <property type="protein sequence ID" value="KAL0487659.1"/>
    <property type="molecule type" value="Genomic_DNA"/>
</dbReference>
<gene>
    <name evidence="5" type="ORF">AKO1_008728</name>
</gene>
<dbReference type="Gene3D" id="1.25.40.10">
    <property type="entry name" value="Tetratricopeptide repeat domain"/>
    <property type="match status" value="1"/>
</dbReference>
<feature type="repeat" description="TPR" evidence="4">
    <location>
        <begin position="268"/>
        <end position="301"/>
    </location>
</feature>
<reference evidence="5 6" key="1">
    <citation type="submission" date="2024-03" db="EMBL/GenBank/DDBJ databases">
        <title>The Acrasis kona genome and developmental transcriptomes reveal deep origins of eukaryotic multicellular pathways.</title>
        <authorList>
            <person name="Sheikh S."/>
            <person name="Fu C.-J."/>
            <person name="Brown M.W."/>
            <person name="Baldauf S.L."/>
        </authorList>
    </citation>
    <scope>NUCLEOTIDE SEQUENCE [LARGE SCALE GENOMIC DNA]</scope>
    <source>
        <strain evidence="5 6">ATCC MYA-3509</strain>
    </source>
</reference>
<comment type="similarity">
    <text evidence="3">Belongs to the BBS4 family.</text>
</comment>
<dbReference type="PANTHER" id="PTHR44186:SF1">
    <property type="entry name" value="BARDET-BIEDL SYNDROME 4 PROTEIN"/>
    <property type="match status" value="1"/>
</dbReference>
<keyword evidence="2 4" id="KW-0802">TPR repeat</keyword>
<dbReference type="PROSITE" id="PS50005">
    <property type="entry name" value="TPR"/>
    <property type="match status" value="2"/>
</dbReference>
<dbReference type="InterPro" id="IPR011990">
    <property type="entry name" value="TPR-like_helical_dom_sf"/>
</dbReference>
<dbReference type="GO" id="GO:0061512">
    <property type="term" value="P:protein localization to cilium"/>
    <property type="evidence" value="ECO:0007669"/>
    <property type="project" value="TreeGrafter"/>
</dbReference>
<dbReference type="Proteomes" id="UP001431209">
    <property type="component" value="Unassembled WGS sequence"/>
</dbReference>
<feature type="repeat" description="TPR" evidence="4">
    <location>
        <begin position="165"/>
        <end position="198"/>
    </location>
</feature>
<accession>A0AAW2ZE80</accession>
<dbReference type="SUPFAM" id="SSF48452">
    <property type="entry name" value="TPR-like"/>
    <property type="match status" value="1"/>
</dbReference>
<organism evidence="5 6">
    <name type="scientific">Acrasis kona</name>
    <dbReference type="NCBI Taxonomy" id="1008807"/>
    <lineage>
        <taxon>Eukaryota</taxon>
        <taxon>Discoba</taxon>
        <taxon>Heterolobosea</taxon>
        <taxon>Tetramitia</taxon>
        <taxon>Eutetramitia</taxon>
        <taxon>Acrasidae</taxon>
        <taxon>Acrasis</taxon>
    </lineage>
</organism>
<dbReference type="GO" id="GO:0060271">
    <property type="term" value="P:cilium assembly"/>
    <property type="evidence" value="ECO:0007669"/>
    <property type="project" value="TreeGrafter"/>
</dbReference>
<dbReference type="PANTHER" id="PTHR44186">
    <property type="match status" value="1"/>
</dbReference>